<sequence>MSPISSARLRGIAVVVKKAVGNSGRTVLAGSRVGGRVEIQRGDRPSLRIAASRLLVRMEDEKAHVHVKSAIDSATKLLRVSELRSGFPTASTYPGHGPLGGADEAATSATSSETCAMDCTPDTREEEAMLSRLGPQPRKRHWLGLESRQDSGPARESGTDVSVPRRDDPQDTAYTGSKAAEQRILLHMAPRRKPRRRPPPSSRYDQLVLLAEQSAQRRHDALYGPSLGAGLDRTLEAVQQTPVVDSRLDLQAMD</sequence>
<accession>A0A1Q9DHE5</accession>
<organism evidence="2 3">
    <name type="scientific">Symbiodinium microadriaticum</name>
    <name type="common">Dinoflagellate</name>
    <name type="synonym">Zooxanthella microadriatica</name>
    <dbReference type="NCBI Taxonomy" id="2951"/>
    <lineage>
        <taxon>Eukaryota</taxon>
        <taxon>Sar</taxon>
        <taxon>Alveolata</taxon>
        <taxon>Dinophyceae</taxon>
        <taxon>Suessiales</taxon>
        <taxon>Symbiodiniaceae</taxon>
        <taxon>Symbiodinium</taxon>
    </lineage>
</organism>
<feature type="region of interest" description="Disordered" evidence="1">
    <location>
        <begin position="90"/>
        <end position="179"/>
    </location>
</feature>
<dbReference type="Proteomes" id="UP000186817">
    <property type="component" value="Unassembled WGS sequence"/>
</dbReference>
<gene>
    <name evidence="2" type="ORF">AK812_SmicGene23363</name>
</gene>
<reference evidence="2 3" key="1">
    <citation type="submission" date="2016-02" db="EMBL/GenBank/DDBJ databases">
        <title>Genome analysis of coral dinoflagellate symbionts highlights evolutionary adaptations to a symbiotic lifestyle.</title>
        <authorList>
            <person name="Aranda M."/>
            <person name="Li Y."/>
            <person name="Liew Y.J."/>
            <person name="Baumgarten S."/>
            <person name="Simakov O."/>
            <person name="Wilson M."/>
            <person name="Piel J."/>
            <person name="Ashoor H."/>
            <person name="Bougouffa S."/>
            <person name="Bajic V.B."/>
            <person name="Ryu T."/>
            <person name="Ravasi T."/>
            <person name="Bayer T."/>
            <person name="Micklem G."/>
            <person name="Kim H."/>
            <person name="Bhak J."/>
            <person name="Lajeunesse T.C."/>
            <person name="Voolstra C.R."/>
        </authorList>
    </citation>
    <scope>NUCLEOTIDE SEQUENCE [LARGE SCALE GENOMIC DNA]</scope>
    <source>
        <strain evidence="2 3">CCMP2467</strain>
    </source>
</reference>
<proteinExistence type="predicted"/>
<dbReference type="EMBL" id="LSRX01000536">
    <property type="protein sequence ID" value="OLP94589.1"/>
    <property type="molecule type" value="Genomic_DNA"/>
</dbReference>
<comment type="caution">
    <text evidence="2">The sequence shown here is derived from an EMBL/GenBank/DDBJ whole genome shotgun (WGS) entry which is preliminary data.</text>
</comment>
<evidence type="ECO:0000256" key="1">
    <source>
        <dbReference type="SAM" id="MobiDB-lite"/>
    </source>
</evidence>
<keyword evidence="3" id="KW-1185">Reference proteome</keyword>
<feature type="compositionally biased region" description="Low complexity" evidence="1">
    <location>
        <begin position="104"/>
        <end position="114"/>
    </location>
</feature>
<evidence type="ECO:0000313" key="2">
    <source>
        <dbReference type="EMBL" id="OLP94589.1"/>
    </source>
</evidence>
<evidence type="ECO:0000313" key="3">
    <source>
        <dbReference type="Proteomes" id="UP000186817"/>
    </source>
</evidence>
<dbReference type="AlphaFoldDB" id="A0A1Q9DHE5"/>
<protein>
    <submittedName>
        <fullName evidence="2">Uncharacterized protein</fullName>
    </submittedName>
</protein>
<name>A0A1Q9DHE5_SYMMI</name>